<dbReference type="SUPFAM" id="SSF55804">
    <property type="entry name" value="Phoshotransferase/anion transport protein"/>
    <property type="match status" value="1"/>
</dbReference>
<evidence type="ECO:0000256" key="8">
    <source>
        <dbReference type="ARBA" id="ARBA00037387"/>
    </source>
</evidence>
<dbReference type="PROSITE" id="PS51094">
    <property type="entry name" value="PTS_EIIA_TYPE_2"/>
    <property type="match status" value="1"/>
</dbReference>
<dbReference type="Pfam" id="PF00359">
    <property type="entry name" value="PTS_EIIA_2"/>
    <property type="match status" value="1"/>
</dbReference>
<evidence type="ECO:0000256" key="7">
    <source>
        <dbReference type="ARBA" id="ARBA00022777"/>
    </source>
</evidence>
<dbReference type="PANTHER" id="PTHR36203">
    <property type="entry name" value="ASCORBATE-SPECIFIC PTS SYSTEM EIIA COMPONENT"/>
    <property type="match status" value="1"/>
</dbReference>
<dbReference type="InterPro" id="IPR002178">
    <property type="entry name" value="PTS_EIIA_type-2_dom"/>
</dbReference>
<dbReference type="CDD" id="cd00211">
    <property type="entry name" value="PTS_IIA_fru"/>
    <property type="match status" value="1"/>
</dbReference>
<accession>A0ABS4G6N7</accession>
<gene>
    <name evidence="12" type="ORF">J2Z34_002720</name>
</gene>
<evidence type="ECO:0000313" key="12">
    <source>
        <dbReference type="EMBL" id="MBP1920209.1"/>
    </source>
</evidence>
<evidence type="ECO:0000256" key="2">
    <source>
        <dbReference type="ARBA" id="ARBA00022448"/>
    </source>
</evidence>
<evidence type="ECO:0000256" key="1">
    <source>
        <dbReference type="ARBA" id="ARBA00004496"/>
    </source>
</evidence>
<keyword evidence="2" id="KW-0813">Transport</keyword>
<keyword evidence="4" id="KW-0597">Phosphoprotein</keyword>
<proteinExistence type="predicted"/>
<comment type="subcellular location">
    <subcellularLocation>
        <location evidence="1">Cytoplasm</location>
    </subcellularLocation>
</comment>
<dbReference type="Gene3D" id="3.40.930.10">
    <property type="entry name" value="Mannitol-specific EII, Chain A"/>
    <property type="match status" value="1"/>
</dbReference>
<evidence type="ECO:0000256" key="4">
    <source>
        <dbReference type="ARBA" id="ARBA00022553"/>
    </source>
</evidence>
<name>A0ABS4G6N7_9CLOT</name>
<keyword evidence="7" id="KW-0418">Kinase</keyword>
<keyword evidence="6" id="KW-0598">Phosphotransferase system</keyword>
<evidence type="ECO:0000256" key="10">
    <source>
        <dbReference type="ARBA" id="ARBA00042072"/>
    </source>
</evidence>
<comment type="caution">
    <text evidence="12">The sequence shown here is derived from an EMBL/GenBank/DDBJ whole genome shotgun (WGS) entry which is preliminary data.</text>
</comment>
<dbReference type="RefSeq" id="WP_209460390.1">
    <property type="nucleotide sequence ID" value="NZ_JAGGKC010000026.1"/>
</dbReference>
<comment type="function">
    <text evidence="8">The phosphoenolpyruvate-dependent sugar phosphotransferase system (sugar PTS), a major carbohydrate active transport system, catalyzes the phosphorylation of incoming sugar substrates concomitantly with their translocation across the cell membrane. The enzyme II UlaABC PTS system is involved in ascorbate transport.</text>
</comment>
<reference evidence="12 13" key="1">
    <citation type="submission" date="2021-03" db="EMBL/GenBank/DDBJ databases">
        <title>Genomic Encyclopedia of Type Strains, Phase IV (KMG-IV): sequencing the most valuable type-strain genomes for metagenomic binning, comparative biology and taxonomic classification.</title>
        <authorList>
            <person name="Goeker M."/>
        </authorList>
    </citation>
    <scope>NUCLEOTIDE SEQUENCE [LARGE SCALE GENOMIC DNA]</scope>
    <source>
        <strain evidence="12 13">DSM 6139</strain>
    </source>
</reference>
<dbReference type="InterPro" id="IPR051351">
    <property type="entry name" value="Ascorbate-PTS_EIIA_comp"/>
</dbReference>
<dbReference type="Proteomes" id="UP001519271">
    <property type="component" value="Unassembled WGS sequence"/>
</dbReference>
<evidence type="ECO:0000256" key="6">
    <source>
        <dbReference type="ARBA" id="ARBA00022683"/>
    </source>
</evidence>
<dbReference type="PANTHER" id="PTHR36203:SF1">
    <property type="entry name" value="ASCORBATE-SPECIFIC PTS SYSTEM EIIA COMPONENT"/>
    <property type="match status" value="1"/>
</dbReference>
<keyword evidence="13" id="KW-1185">Reference proteome</keyword>
<dbReference type="EMBL" id="JAGGKC010000026">
    <property type="protein sequence ID" value="MBP1920209.1"/>
    <property type="molecule type" value="Genomic_DNA"/>
</dbReference>
<evidence type="ECO:0000256" key="3">
    <source>
        <dbReference type="ARBA" id="ARBA00022490"/>
    </source>
</evidence>
<evidence type="ECO:0000313" key="13">
    <source>
        <dbReference type="Proteomes" id="UP001519271"/>
    </source>
</evidence>
<organism evidence="12 13">
    <name type="scientific">Youngiibacter multivorans</name>
    <dbReference type="NCBI Taxonomy" id="937251"/>
    <lineage>
        <taxon>Bacteria</taxon>
        <taxon>Bacillati</taxon>
        <taxon>Bacillota</taxon>
        <taxon>Clostridia</taxon>
        <taxon>Eubacteriales</taxon>
        <taxon>Clostridiaceae</taxon>
        <taxon>Youngiibacter</taxon>
    </lineage>
</organism>
<keyword evidence="3" id="KW-0963">Cytoplasm</keyword>
<dbReference type="InterPro" id="IPR016152">
    <property type="entry name" value="PTrfase/Anion_transptr"/>
</dbReference>
<evidence type="ECO:0000256" key="5">
    <source>
        <dbReference type="ARBA" id="ARBA00022679"/>
    </source>
</evidence>
<keyword evidence="5" id="KW-0808">Transferase</keyword>
<evidence type="ECO:0000256" key="9">
    <source>
        <dbReference type="ARBA" id="ARBA00041175"/>
    </source>
</evidence>
<sequence>MIKEIIEKKRFSFHEGFDSWEEAIRAACVPLVSDGSIEDFYPDEIIANVHKFGPYIVIAPDVCIPHAQEGNGVNETAICFMKTERPVDFGPEAEYDATIFFVLASTDNDEHMKNLVALVELLEDEEKFEILKGSKKIEDLYPLIKE</sequence>
<feature type="domain" description="PTS EIIA type-2" evidence="11">
    <location>
        <begin position="4"/>
        <end position="146"/>
    </location>
</feature>
<protein>
    <recommendedName>
        <fullName evidence="9">Ascorbate-specific PTS system EIIA component</fullName>
    </recommendedName>
    <alternativeName>
        <fullName evidence="10">Ascorbate-specific phosphotransferase enzyme IIA component</fullName>
    </alternativeName>
</protein>
<evidence type="ECO:0000259" key="11">
    <source>
        <dbReference type="PROSITE" id="PS51094"/>
    </source>
</evidence>